<dbReference type="GO" id="GO:0042796">
    <property type="term" value="P:snRNA transcription by RNA polymerase III"/>
    <property type="evidence" value="ECO:0007669"/>
    <property type="project" value="TreeGrafter"/>
</dbReference>
<feature type="compositionally biased region" description="Basic residues" evidence="1">
    <location>
        <begin position="240"/>
        <end position="251"/>
    </location>
</feature>
<name>A0A069DQY1_9HEMI</name>
<feature type="region of interest" description="Disordered" evidence="1">
    <location>
        <begin position="225"/>
        <end position="255"/>
    </location>
</feature>
<sequence>ILSGVDEDVEALLRNFINKKHYTFESFTEVWKEMQFYYIFCGRPTVLEMKSFTRELLLLVKSFALSTFTVWERSGAIFLLYSLYFNQPLSQKVTIRTEHKEWLELRDFADKMKSINIQVSFCFYKLVVNHAFDFVFTNKPYNIESMKEDESLKKEPIVKMHTKYKYDKFAMGTLLTSIGFDPNSSAQRESKYNEIKQLLNEKFPDVCNFEIRRFAVNLLVPNVDTEEKSTAQDSSATSSQKRKKREKKSKKKITDQSLFEDENILESTLSMPLLQDDDSDLEDCEES</sequence>
<proteinExistence type="evidence at transcript level"/>
<dbReference type="GO" id="GO:0042795">
    <property type="term" value="P:snRNA transcription by RNA polymerase II"/>
    <property type="evidence" value="ECO:0007669"/>
    <property type="project" value="TreeGrafter"/>
</dbReference>
<dbReference type="GO" id="GO:0043565">
    <property type="term" value="F:sequence-specific DNA binding"/>
    <property type="evidence" value="ECO:0007669"/>
    <property type="project" value="TreeGrafter"/>
</dbReference>
<evidence type="ECO:0000313" key="2">
    <source>
        <dbReference type="EMBL" id="JAC86478.1"/>
    </source>
</evidence>
<dbReference type="Pfam" id="PF09808">
    <property type="entry name" value="SNAPC1"/>
    <property type="match status" value="1"/>
</dbReference>
<reference evidence="2" key="1">
    <citation type="journal article" date="2015" name="J. Med. Entomol.">
        <title>A Deep Insight Into the Sialotranscriptome of the Chagas Disease Vector, Panstrongylus megistus (Hemiptera: Heteroptera).</title>
        <authorList>
            <person name="Ribeiro J.M."/>
            <person name="Schwarz A."/>
            <person name="Francischetti I.M."/>
        </authorList>
    </citation>
    <scope>NUCLEOTIDE SEQUENCE</scope>
    <source>
        <tissue evidence="2">Salivary glands</tissue>
    </source>
</reference>
<evidence type="ECO:0000256" key="1">
    <source>
        <dbReference type="SAM" id="MobiDB-lite"/>
    </source>
</evidence>
<dbReference type="InterPro" id="IPR019188">
    <property type="entry name" value="SNAPC1"/>
</dbReference>
<dbReference type="AlphaFoldDB" id="A0A069DQY1"/>
<protein>
    <submittedName>
        <fullName evidence="2">Putative small nuclear rna activating complex snapc subunit snap43</fullName>
    </submittedName>
</protein>
<accession>A0A069DQY1</accession>
<dbReference type="PANTHER" id="PTHR15131">
    <property type="entry name" value="SMALL NUCLEAR RNA ACTIVATING COMPLEX, POLYPEPTIDE 1"/>
    <property type="match status" value="1"/>
</dbReference>
<dbReference type="PANTHER" id="PTHR15131:SF3">
    <property type="entry name" value="SNRNA-ACTIVATING PROTEIN COMPLEX SUBUNIT 1"/>
    <property type="match status" value="1"/>
</dbReference>
<organism evidence="2">
    <name type="scientific">Panstrongylus megistus</name>
    <dbReference type="NCBI Taxonomy" id="65343"/>
    <lineage>
        <taxon>Eukaryota</taxon>
        <taxon>Metazoa</taxon>
        <taxon>Ecdysozoa</taxon>
        <taxon>Arthropoda</taxon>
        <taxon>Hexapoda</taxon>
        <taxon>Insecta</taxon>
        <taxon>Pterygota</taxon>
        <taxon>Neoptera</taxon>
        <taxon>Paraneoptera</taxon>
        <taxon>Hemiptera</taxon>
        <taxon>Heteroptera</taxon>
        <taxon>Panheteroptera</taxon>
        <taxon>Cimicomorpha</taxon>
        <taxon>Reduviidae</taxon>
        <taxon>Triatominae</taxon>
        <taxon>Panstrongylus</taxon>
    </lineage>
</organism>
<dbReference type="GO" id="GO:0019185">
    <property type="term" value="C:snRNA-activating protein complex"/>
    <property type="evidence" value="ECO:0007669"/>
    <property type="project" value="TreeGrafter"/>
</dbReference>
<dbReference type="EMBL" id="GBGD01002411">
    <property type="protein sequence ID" value="JAC86478.1"/>
    <property type="molecule type" value="mRNA"/>
</dbReference>
<feature type="non-terminal residue" evidence="2">
    <location>
        <position position="1"/>
    </location>
</feature>